<evidence type="ECO:0000313" key="2">
    <source>
        <dbReference type="Proteomes" id="UP000297245"/>
    </source>
</evidence>
<reference evidence="1 2" key="1">
    <citation type="journal article" date="2019" name="Nat. Ecol. Evol.">
        <title>Megaphylogeny resolves global patterns of mushroom evolution.</title>
        <authorList>
            <person name="Varga T."/>
            <person name="Krizsan K."/>
            <person name="Foldi C."/>
            <person name="Dima B."/>
            <person name="Sanchez-Garcia M."/>
            <person name="Sanchez-Ramirez S."/>
            <person name="Szollosi G.J."/>
            <person name="Szarkandi J.G."/>
            <person name="Papp V."/>
            <person name="Albert L."/>
            <person name="Andreopoulos W."/>
            <person name="Angelini C."/>
            <person name="Antonin V."/>
            <person name="Barry K.W."/>
            <person name="Bougher N.L."/>
            <person name="Buchanan P."/>
            <person name="Buyck B."/>
            <person name="Bense V."/>
            <person name="Catcheside P."/>
            <person name="Chovatia M."/>
            <person name="Cooper J."/>
            <person name="Damon W."/>
            <person name="Desjardin D."/>
            <person name="Finy P."/>
            <person name="Geml J."/>
            <person name="Haridas S."/>
            <person name="Hughes K."/>
            <person name="Justo A."/>
            <person name="Karasinski D."/>
            <person name="Kautmanova I."/>
            <person name="Kiss B."/>
            <person name="Kocsube S."/>
            <person name="Kotiranta H."/>
            <person name="LaButti K.M."/>
            <person name="Lechner B.E."/>
            <person name="Liimatainen K."/>
            <person name="Lipzen A."/>
            <person name="Lukacs Z."/>
            <person name="Mihaltcheva S."/>
            <person name="Morgado L.N."/>
            <person name="Niskanen T."/>
            <person name="Noordeloos M.E."/>
            <person name="Ohm R.A."/>
            <person name="Ortiz-Santana B."/>
            <person name="Ovrebo C."/>
            <person name="Racz N."/>
            <person name="Riley R."/>
            <person name="Savchenko A."/>
            <person name="Shiryaev A."/>
            <person name="Soop K."/>
            <person name="Spirin V."/>
            <person name="Szebenyi C."/>
            <person name="Tomsovsky M."/>
            <person name="Tulloss R.E."/>
            <person name="Uehling J."/>
            <person name="Grigoriev I.V."/>
            <person name="Vagvolgyi C."/>
            <person name="Papp T."/>
            <person name="Martin F.M."/>
            <person name="Miettinen O."/>
            <person name="Hibbett D.S."/>
            <person name="Nagy L.G."/>
        </authorList>
    </citation>
    <scope>NUCLEOTIDE SEQUENCE [LARGE SCALE GENOMIC DNA]</scope>
    <source>
        <strain evidence="1 2">CBS 962.96</strain>
    </source>
</reference>
<gene>
    <name evidence="1" type="ORF">K435DRAFT_810548</name>
</gene>
<dbReference type="AlphaFoldDB" id="A0A4V4HBJ6"/>
<organism evidence="1 2">
    <name type="scientific">Dendrothele bispora (strain CBS 962.96)</name>
    <dbReference type="NCBI Taxonomy" id="1314807"/>
    <lineage>
        <taxon>Eukaryota</taxon>
        <taxon>Fungi</taxon>
        <taxon>Dikarya</taxon>
        <taxon>Basidiomycota</taxon>
        <taxon>Agaricomycotina</taxon>
        <taxon>Agaricomycetes</taxon>
        <taxon>Agaricomycetidae</taxon>
        <taxon>Agaricales</taxon>
        <taxon>Agaricales incertae sedis</taxon>
        <taxon>Dendrothele</taxon>
    </lineage>
</organism>
<dbReference type="EMBL" id="ML179997">
    <property type="protein sequence ID" value="THU79645.1"/>
    <property type="molecule type" value="Genomic_DNA"/>
</dbReference>
<keyword evidence="2" id="KW-1185">Reference proteome</keyword>
<name>A0A4V4HBJ6_DENBC</name>
<accession>A0A4V4HBJ6</accession>
<dbReference type="Proteomes" id="UP000297245">
    <property type="component" value="Unassembled WGS sequence"/>
</dbReference>
<evidence type="ECO:0008006" key="3">
    <source>
        <dbReference type="Google" id="ProtNLM"/>
    </source>
</evidence>
<proteinExistence type="predicted"/>
<dbReference type="Gene3D" id="3.20.200.10">
    <property type="entry name" value="MHCK/EF2 kinase"/>
    <property type="match status" value="1"/>
</dbReference>
<evidence type="ECO:0000313" key="1">
    <source>
        <dbReference type="EMBL" id="THU79645.1"/>
    </source>
</evidence>
<sequence length="122" mass="13909">MGYLKSKKQCSLLSFGKDRSKSNYLCLTRFAGGRPQQLDNCKQLDNLKNHGYRPDARKPAGRIVQMRILDGDEVASRLHKNTLFGDGNIEVGFKKFALKHQCNHFCTWMDLAPFNVTDSLDE</sequence>
<dbReference type="OrthoDB" id="301415at2759"/>
<protein>
    <recommendedName>
        <fullName evidence="3">Alpha-type protein kinase domain-containing protein</fullName>
    </recommendedName>
</protein>